<dbReference type="CDD" id="cd07377">
    <property type="entry name" value="WHTH_GntR"/>
    <property type="match status" value="1"/>
</dbReference>
<dbReference type="PANTHER" id="PTHR44846:SF16">
    <property type="entry name" value="TRANSCRIPTIONAL REGULATOR PHNF-RELATED"/>
    <property type="match status" value="1"/>
</dbReference>
<dbReference type="SUPFAM" id="SSF64288">
    <property type="entry name" value="Chorismate lyase-like"/>
    <property type="match status" value="1"/>
</dbReference>
<dbReference type="Pfam" id="PF07702">
    <property type="entry name" value="UTRA"/>
    <property type="match status" value="1"/>
</dbReference>
<dbReference type="PANTHER" id="PTHR44846">
    <property type="entry name" value="MANNOSYL-D-GLYCERATE TRANSPORT/METABOLISM SYSTEM REPRESSOR MNGR-RELATED"/>
    <property type="match status" value="1"/>
</dbReference>
<keyword evidence="1" id="KW-0805">Transcription regulation</keyword>
<dbReference type="InterPro" id="IPR011663">
    <property type="entry name" value="UTRA"/>
</dbReference>
<organism evidence="6 7">
    <name type="scientific">Limobrevibacterium gyesilva</name>
    <dbReference type="NCBI Taxonomy" id="2991712"/>
    <lineage>
        <taxon>Bacteria</taxon>
        <taxon>Pseudomonadati</taxon>
        <taxon>Pseudomonadota</taxon>
        <taxon>Alphaproteobacteria</taxon>
        <taxon>Acetobacterales</taxon>
        <taxon>Acetobacteraceae</taxon>
        <taxon>Limobrevibacterium</taxon>
    </lineage>
</organism>
<gene>
    <name evidence="6" type="primary">hutC</name>
    <name evidence="6" type="ORF">OL599_18700</name>
</gene>
<dbReference type="Gene3D" id="3.40.1410.10">
    <property type="entry name" value="Chorismate lyase-like"/>
    <property type="match status" value="1"/>
</dbReference>
<dbReference type="RefSeq" id="WP_264715407.1">
    <property type="nucleotide sequence ID" value="NZ_JAPDNT010000021.1"/>
</dbReference>
<dbReference type="InterPro" id="IPR028978">
    <property type="entry name" value="Chorismate_lyase_/UTRA_dom_sf"/>
</dbReference>
<accession>A0AA42CEY0</accession>
<dbReference type="InterPro" id="IPR036388">
    <property type="entry name" value="WH-like_DNA-bd_sf"/>
</dbReference>
<dbReference type="SMART" id="SM00345">
    <property type="entry name" value="HTH_GNTR"/>
    <property type="match status" value="1"/>
</dbReference>
<keyword evidence="7" id="KW-1185">Reference proteome</keyword>
<proteinExistence type="predicted"/>
<dbReference type="SUPFAM" id="SSF46785">
    <property type="entry name" value="Winged helix' DNA-binding domain"/>
    <property type="match status" value="1"/>
</dbReference>
<dbReference type="Gene3D" id="1.10.10.10">
    <property type="entry name" value="Winged helix-like DNA-binding domain superfamily/Winged helix DNA-binding domain"/>
    <property type="match status" value="1"/>
</dbReference>
<evidence type="ECO:0000256" key="1">
    <source>
        <dbReference type="ARBA" id="ARBA00023015"/>
    </source>
</evidence>
<dbReference type="EMBL" id="JAPDNT010000021">
    <property type="protein sequence ID" value="MCW3476598.1"/>
    <property type="molecule type" value="Genomic_DNA"/>
</dbReference>
<dbReference type="Proteomes" id="UP001165679">
    <property type="component" value="Unassembled WGS sequence"/>
</dbReference>
<dbReference type="InterPro" id="IPR050679">
    <property type="entry name" value="Bact_HTH_transcr_reg"/>
</dbReference>
<dbReference type="GO" id="GO:0006547">
    <property type="term" value="P:L-histidine metabolic process"/>
    <property type="evidence" value="ECO:0007669"/>
    <property type="project" value="UniProtKB-UniRule"/>
</dbReference>
<dbReference type="InterPro" id="IPR010248">
    <property type="entry name" value="His_ut_repres"/>
</dbReference>
<dbReference type="AlphaFoldDB" id="A0AA42CEY0"/>
<evidence type="ECO:0000256" key="4">
    <source>
        <dbReference type="NCBIfam" id="TIGR02018"/>
    </source>
</evidence>
<feature type="domain" description="HTH gntR-type" evidence="5">
    <location>
        <begin position="7"/>
        <end position="75"/>
    </location>
</feature>
<comment type="caution">
    <text evidence="6">The sequence shown here is derived from an EMBL/GenBank/DDBJ whole genome shotgun (WGS) entry which is preliminary data.</text>
</comment>
<evidence type="ECO:0000256" key="3">
    <source>
        <dbReference type="ARBA" id="ARBA00023163"/>
    </source>
</evidence>
<dbReference type="FunFam" id="1.10.10.10:FF:000079">
    <property type="entry name" value="GntR family transcriptional regulator"/>
    <property type="match status" value="1"/>
</dbReference>
<dbReference type="GO" id="GO:0003700">
    <property type="term" value="F:DNA-binding transcription factor activity"/>
    <property type="evidence" value="ECO:0007669"/>
    <property type="project" value="UniProtKB-UniRule"/>
</dbReference>
<evidence type="ECO:0000256" key="2">
    <source>
        <dbReference type="ARBA" id="ARBA00023125"/>
    </source>
</evidence>
<dbReference type="NCBIfam" id="TIGR02018">
    <property type="entry name" value="his_ut_repres"/>
    <property type="match status" value="1"/>
</dbReference>
<reference evidence="6" key="2">
    <citation type="submission" date="2022-10" db="EMBL/GenBank/DDBJ databases">
        <authorList>
            <person name="Trinh H.N."/>
        </authorList>
    </citation>
    <scope>NUCLEOTIDE SEQUENCE</scope>
    <source>
        <strain evidence="6">RN2-1</strain>
    </source>
</reference>
<evidence type="ECO:0000259" key="5">
    <source>
        <dbReference type="PROSITE" id="PS50949"/>
    </source>
</evidence>
<evidence type="ECO:0000313" key="7">
    <source>
        <dbReference type="Proteomes" id="UP001165679"/>
    </source>
</evidence>
<protein>
    <recommendedName>
        <fullName evidence="4">Histidine utilization repressor</fullName>
    </recommendedName>
</protein>
<reference evidence="6" key="1">
    <citation type="submission" date="2022-09" db="EMBL/GenBank/DDBJ databases">
        <title>Rhodovastum sp. nov. RN2-1 isolated from soil in Seongnam, South Korea.</title>
        <authorList>
            <person name="Le N.T."/>
        </authorList>
    </citation>
    <scope>NUCLEOTIDE SEQUENCE</scope>
    <source>
        <strain evidence="6">RN2-1</strain>
    </source>
</reference>
<dbReference type="SMART" id="SM00866">
    <property type="entry name" value="UTRA"/>
    <property type="match status" value="1"/>
</dbReference>
<keyword evidence="2" id="KW-0238">DNA-binding</keyword>
<dbReference type="GO" id="GO:0003677">
    <property type="term" value="F:DNA binding"/>
    <property type="evidence" value="ECO:0007669"/>
    <property type="project" value="UniProtKB-UniRule"/>
</dbReference>
<sequence length="241" mass="26501">MTNPRRQPLGERIRSELEGRIVSGDWPPGHRVPPEHALMEQYSCSRMTVNKALSGMAAAGLIVRRRRAGSFVADPQGERAVMKIQDFASEAAQRGLVYTYDILSRRVETPDQAHAAALGLHPGSSIVRVRSLHRMNGVPSAYEDRIISLAAVPAAQEERFHDAPPGTWLLHNVPWTEAEHVIRARNAGARLAAMLGLKPAAACLVLERRTWHQGALVTVVTITYPADRHRFTGRFSPTSGA</sequence>
<evidence type="ECO:0000313" key="6">
    <source>
        <dbReference type="EMBL" id="MCW3476598.1"/>
    </source>
</evidence>
<dbReference type="InterPro" id="IPR036390">
    <property type="entry name" value="WH_DNA-bd_sf"/>
</dbReference>
<dbReference type="GO" id="GO:0045892">
    <property type="term" value="P:negative regulation of DNA-templated transcription"/>
    <property type="evidence" value="ECO:0007669"/>
    <property type="project" value="UniProtKB-UniRule"/>
</dbReference>
<dbReference type="PRINTS" id="PR00035">
    <property type="entry name" value="HTHGNTR"/>
</dbReference>
<dbReference type="InterPro" id="IPR000524">
    <property type="entry name" value="Tscrpt_reg_HTH_GntR"/>
</dbReference>
<keyword evidence="3" id="KW-0804">Transcription</keyword>
<dbReference type="PROSITE" id="PS50949">
    <property type="entry name" value="HTH_GNTR"/>
    <property type="match status" value="1"/>
</dbReference>
<name>A0AA42CEY0_9PROT</name>
<dbReference type="Pfam" id="PF00392">
    <property type="entry name" value="GntR"/>
    <property type="match status" value="1"/>
</dbReference>